<dbReference type="SUPFAM" id="SSF56219">
    <property type="entry name" value="DNase I-like"/>
    <property type="match status" value="1"/>
</dbReference>
<keyword evidence="1" id="KW-0479">Metal-binding</keyword>
<evidence type="ECO:0000313" key="6">
    <source>
        <dbReference type="Proteomes" id="UP000325315"/>
    </source>
</evidence>
<feature type="compositionally biased region" description="Basic and acidic residues" evidence="2">
    <location>
        <begin position="13"/>
        <end position="36"/>
    </location>
</feature>
<feature type="region of interest" description="Disordered" evidence="2">
    <location>
        <begin position="341"/>
        <end position="366"/>
    </location>
</feature>
<feature type="compositionally biased region" description="Polar residues" evidence="2">
    <location>
        <begin position="438"/>
        <end position="457"/>
    </location>
</feature>
<dbReference type="CDD" id="cd06222">
    <property type="entry name" value="RNase_H_like"/>
    <property type="match status" value="1"/>
</dbReference>
<dbReference type="Pfam" id="PF14111">
    <property type="entry name" value="DUF4283"/>
    <property type="match status" value="1"/>
</dbReference>
<dbReference type="Gene3D" id="3.30.420.10">
    <property type="entry name" value="Ribonuclease H-like superfamily/Ribonuclease H"/>
    <property type="match status" value="1"/>
</dbReference>
<dbReference type="PROSITE" id="PS50878">
    <property type="entry name" value="RT_POL"/>
    <property type="match status" value="1"/>
</dbReference>
<feature type="region of interest" description="Disordered" evidence="2">
    <location>
        <begin position="1"/>
        <end position="36"/>
    </location>
</feature>
<keyword evidence="5" id="KW-0808">Transferase</keyword>
<feature type="region of interest" description="Disordered" evidence="2">
    <location>
        <begin position="495"/>
        <end position="514"/>
    </location>
</feature>
<organism evidence="5 6">
    <name type="scientific">Gossypium australe</name>
    <dbReference type="NCBI Taxonomy" id="47621"/>
    <lineage>
        <taxon>Eukaryota</taxon>
        <taxon>Viridiplantae</taxon>
        <taxon>Streptophyta</taxon>
        <taxon>Embryophyta</taxon>
        <taxon>Tracheophyta</taxon>
        <taxon>Spermatophyta</taxon>
        <taxon>Magnoliopsida</taxon>
        <taxon>eudicotyledons</taxon>
        <taxon>Gunneridae</taxon>
        <taxon>Pentapetalae</taxon>
        <taxon>rosids</taxon>
        <taxon>malvids</taxon>
        <taxon>Malvales</taxon>
        <taxon>Malvaceae</taxon>
        <taxon>Malvoideae</taxon>
        <taxon>Gossypium</taxon>
    </lineage>
</organism>
<dbReference type="InterPro" id="IPR036397">
    <property type="entry name" value="RNaseH_sf"/>
</dbReference>
<dbReference type="InterPro" id="IPR043502">
    <property type="entry name" value="DNA/RNA_pol_sf"/>
</dbReference>
<dbReference type="InterPro" id="IPR036691">
    <property type="entry name" value="Endo/exonu/phosph_ase_sf"/>
</dbReference>
<dbReference type="InterPro" id="IPR025558">
    <property type="entry name" value="DUF4283"/>
</dbReference>
<feature type="domain" description="CCHC-type" evidence="3">
    <location>
        <begin position="285"/>
        <end position="299"/>
    </location>
</feature>
<accession>A0A5B6V7C5</accession>
<dbReference type="InterPro" id="IPR012337">
    <property type="entry name" value="RNaseH-like_sf"/>
</dbReference>
<feature type="compositionally biased region" description="Basic and acidic residues" evidence="2">
    <location>
        <begin position="425"/>
        <end position="434"/>
    </location>
</feature>
<feature type="region of interest" description="Disordered" evidence="2">
    <location>
        <begin position="522"/>
        <end position="561"/>
    </location>
</feature>
<keyword evidence="1" id="KW-0863">Zinc-finger</keyword>
<reference evidence="6" key="1">
    <citation type="journal article" date="2019" name="Plant Biotechnol. J.">
        <title>Genome sequencing of the Australian wild diploid species Gossypium australe highlights disease resistance and delayed gland morphogenesis.</title>
        <authorList>
            <person name="Cai Y."/>
            <person name="Cai X."/>
            <person name="Wang Q."/>
            <person name="Wang P."/>
            <person name="Zhang Y."/>
            <person name="Cai C."/>
            <person name="Xu Y."/>
            <person name="Wang K."/>
            <person name="Zhou Z."/>
            <person name="Wang C."/>
            <person name="Geng S."/>
            <person name="Li B."/>
            <person name="Dong Q."/>
            <person name="Hou Y."/>
            <person name="Wang H."/>
            <person name="Ai P."/>
            <person name="Liu Z."/>
            <person name="Yi F."/>
            <person name="Sun M."/>
            <person name="An G."/>
            <person name="Cheng J."/>
            <person name="Zhang Y."/>
            <person name="Shi Q."/>
            <person name="Xie Y."/>
            <person name="Shi X."/>
            <person name="Chang Y."/>
            <person name="Huang F."/>
            <person name="Chen Y."/>
            <person name="Hong S."/>
            <person name="Mi L."/>
            <person name="Sun Q."/>
            <person name="Zhang L."/>
            <person name="Zhou B."/>
            <person name="Peng R."/>
            <person name="Zhang X."/>
            <person name="Liu F."/>
        </authorList>
    </citation>
    <scope>NUCLEOTIDE SEQUENCE [LARGE SCALE GENOMIC DNA]</scope>
    <source>
        <strain evidence="6">cv. PA1801</strain>
    </source>
</reference>
<dbReference type="SUPFAM" id="SSF56672">
    <property type="entry name" value="DNA/RNA polymerases"/>
    <property type="match status" value="1"/>
</dbReference>
<dbReference type="InterPro" id="IPR001878">
    <property type="entry name" value="Znf_CCHC"/>
</dbReference>
<feature type="compositionally biased region" description="Polar residues" evidence="2">
    <location>
        <begin position="343"/>
        <end position="355"/>
    </location>
</feature>
<keyword evidence="6" id="KW-1185">Reference proteome</keyword>
<dbReference type="PANTHER" id="PTHR33116">
    <property type="entry name" value="REVERSE TRANSCRIPTASE ZINC-BINDING DOMAIN-CONTAINING PROTEIN-RELATED-RELATED"/>
    <property type="match status" value="1"/>
</dbReference>
<feature type="compositionally biased region" description="Polar residues" evidence="2">
    <location>
        <begin position="522"/>
        <end position="534"/>
    </location>
</feature>
<dbReference type="SUPFAM" id="SSF53098">
    <property type="entry name" value="Ribonuclease H-like"/>
    <property type="match status" value="1"/>
</dbReference>
<dbReference type="OrthoDB" id="1736385at2759"/>
<evidence type="ECO:0000256" key="1">
    <source>
        <dbReference type="PROSITE-ProRule" id="PRU00047"/>
    </source>
</evidence>
<dbReference type="PROSITE" id="PS50158">
    <property type="entry name" value="ZF_CCHC"/>
    <property type="match status" value="1"/>
</dbReference>
<dbReference type="Pfam" id="PF13966">
    <property type="entry name" value="zf-RVT"/>
    <property type="match status" value="1"/>
</dbReference>
<keyword evidence="5" id="KW-0695">RNA-directed DNA polymerase</keyword>
<dbReference type="InterPro" id="IPR005135">
    <property type="entry name" value="Endo/exonuclease/phosphatase"/>
</dbReference>
<dbReference type="InterPro" id="IPR002156">
    <property type="entry name" value="RNaseH_domain"/>
</dbReference>
<evidence type="ECO:0000259" key="4">
    <source>
        <dbReference type="PROSITE" id="PS50878"/>
    </source>
</evidence>
<feature type="domain" description="Reverse transcriptase" evidence="4">
    <location>
        <begin position="1078"/>
        <end position="1347"/>
    </location>
</feature>
<dbReference type="GO" id="GO:0003676">
    <property type="term" value="F:nucleic acid binding"/>
    <property type="evidence" value="ECO:0007669"/>
    <property type="project" value="InterPro"/>
</dbReference>
<dbReference type="InterPro" id="IPR044730">
    <property type="entry name" value="RNase_H-like_dom_plant"/>
</dbReference>
<feature type="compositionally biased region" description="Polar residues" evidence="2">
    <location>
        <begin position="465"/>
        <end position="476"/>
    </location>
</feature>
<dbReference type="PANTHER" id="PTHR33116:SF86">
    <property type="entry name" value="REVERSE TRANSCRIPTASE DOMAIN-CONTAINING PROTEIN"/>
    <property type="match status" value="1"/>
</dbReference>
<feature type="region of interest" description="Disordered" evidence="2">
    <location>
        <begin position="418"/>
        <end position="476"/>
    </location>
</feature>
<evidence type="ECO:0000259" key="3">
    <source>
        <dbReference type="PROSITE" id="PS50158"/>
    </source>
</evidence>
<evidence type="ECO:0000313" key="5">
    <source>
        <dbReference type="EMBL" id="KAA3465035.1"/>
    </source>
</evidence>
<dbReference type="Proteomes" id="UP000325315">
    <property type="component" value="Unassembled WGS sequence"/>
</dbReference>
<gene>
    <name evidence="5" type="ORF">EPI10_000241</name>
</gene>
<dbReference type="Pfam" id="PF03372">
    <property type="entry name" value="Exo_endo_phos"/>
    <property type="match status" value="1"/>
</dbReference>
<dbReference type="Gene3D" id="3.60.10.10">
    <property type="entry name" value="Endonuclease/exonuclease/phosphatase"/>
    <property type="match status" value="1"/>
</dbReference>
<dbReference type="InterPro" id="IPR000477">
    <property type="entry name" value="RT_dom"/>
</dbReference>
<dbReference type="Pfam" id="PF00078">
    <property type="entry name" value="RVT_1"/>
    <property type="match status" value="1"/>
</dbReference>
<keyword evidence="1" id="KW-0862">Zinc</keyword>
<sequence>MEENSLETGEVPSHLEADDDKDSRMEEDRTTKKVRLKDGANEEVMIALVENDSRPKISWKDKLMGTDSSQLYDRRSESSPQENTEDFELTEGDIRTSVVNGTPAIDFSERIHQILLKEMNSTVVIKLLGRNIGYGALLNRISSLWNPTKPFHLMDIENGYYLAKFQDDHDYIKVLSQGPWLIYGQYLTVQPWTKDFNSSHPFPSTVLAWIRLPGLPGYFYKKKILEAIGGLIGKVVRLDLNTDNRTRGRFARMAVYINLDKPLTAQVLVNGIKQRVEYEALPAICFNCGKYGHTKELCPLLQMASTSGKEQAEHVPKTAEREEADGAYGPWMVVSRKPRRHVQNNNFPGTNNENVTHGKLSRDRNQAKKDIQLEGAKTLRKWPATQNDLRGNAQVVHAQNMHGAPLNKQVPEIPFINAKLGRSGPTKDKHEGKEGPPTTKTAGTHVPSGSKQTSNGADHSRDNSGHTSTEIGSTSLLTSLVPSNTSSLIEYSTPHELNVEASPSVDPKTGPTSTKLAETQMVDSHGSSNNNRHTAISFKEKGNNESMNTRRPSGKIMGDKKGGFRATRKINITPYGKGNNTKSKTYSEVSLSDSMTRLANAISMTKNMDTVASIPDSGCASSKFLRAFRNYNLEYKPDIVCLLEPRVSGHKAYTIIDKLGFDRSHRIESIGFSGGIWVGWKDYIPISIIHNHPQFMLLNIKDASMNNDLFIFVVYGSPDRTKRKALWGDLMNVLPQDHLPWMILGDFNAILSPMDKKSDQSTGKRCKLFGNFVDTCNLQDLGYIGPLYTWQRGRTSERLDRALANDAWISTFPHALVYHLPRIKLDHRPIFLKTRPTFNAPRGRPFRFIAGWTEHANFKELVSSKWKYSGSMVETLSEFTSHVKDWNRHTYGYIDTHKKKLLRSLGKIQEAMDQSTSGRLVNLEMEVRDELENVLNHEELLWRQKSRCDWLQFGDRNTKFYHSRAMQRRKLNRILSLRLNNGEWCSDQDNLSEEAVKYFENLYGETTSTPTNVPSEIFPRLKQQDIDFLNKAISNEEIKKALFDMAPLKAPGSDGYHAHFFQSQWDTVGGAVCEWVQGIFAGNSIEKDLNNTLIVLIPKTERPEEFSQFRPISLCSVLYKVVMKVIANRFKLIFPNYISPQQTGFIAGRNISDNIIIAQEIIHSMRSKRGDKKWMAIKLDLEKAYDRISWKFIEVSMKAAGVPEKIRKVIMGAISSSTMQILWNGVPSRVFKPVRGIRQGCPLSPYIFVLCMEWLAYLIKSEITSGKWQPIKLSRSGPALSHLFFADDLVIFCKAEMDQAILLKAILKRFCDLSGHKISTTKSNIFFSKGVDINLSEQISQFFGFQKVPNLGSYLGVPLLHDRVTKSTLNFVIEKVRSKLQNWEARELSLAGRITLAQSVLLTIPSYFMQSLAIPKGVCDEIEKIARQFIWGGSAGNTKIALVGWESICQPRNRGGLGIRHLQDHNNSFLMKIGFNLVTHKEALWAQVLRSKYGWKNQLPESIIKSQSSHLWKSLSKVWPLLRENLMWSVGDGSTIRGWKDNWIPDIGPLLSYAPAQNRLNLDNTLKDWVLPDGSWNVDMLRLWLPDDKLKRIVSIPPPHPDDGEDRIIWARSGSGSFSIRSAYWALKENSWRPKDDDWKIVWKYKGPQRVKIFLWLVVNQKLLTNSERSRRGINHSSACPRCGQDPEDTIHVLRDCLMAKETWKLVVPTEEQTRFFSAPLQTWLISNLNCHLKLQEKGTTWSCLFGIIAWRIWKNRNLFIFQNIDGTPLELVKASLGWAQTLEAIFTKPNDVETPLRNQQQSTDKWVRLSSDGAVASISGNAAAGGVVRDWNGNWILGYTHYLGSCSPFEAELWGLLDGVHISLNKGYKKVRIQTDNLEVIRALTMKDMANSGNTLLRRIKRLMNSEGQWEIKYVPREGNLTADKLAKTGLSWQTPLRVFEVPPDVVITTLLRDKEYNVS</sequence>
<dbReference type="InterPro" id="IPR026960">
    <property type="entry name" value="RVT-Znf"/>
</dbReference>
<name>A0A5B6V7C5_9ROSI</name>
<dbReference type="GO" id="GO:0008270">
    <property type="term" value="F:zinc ion binding"/>
    <property type="evidence" value="ECO:0007669"/>
    <property type="project" value="UniProtKB-KW"/>
</dbReference>
<proteinExistence type="predicted"/>
<evidence type="ECO:0000256" key="2">
    <source>
        <dbReference type="SAM" id="MobiDB-lite"/>
    </source>
</evidence>
<dbReference type="EMBL" id="SMMG02000007">
    <property type="protein sequence ID" value="KAA3465035.1"/>
    <property type="molecule type" value="Genomic_DNA"/>
</dbReference>
<dbReference type="GO" id="GO:0003964">
    <property type="term" value="F:RNA-directed DNA polymerase activity"/>
    <property type="evidence" value="ECO:0007669"/>
    <property type="project" value="UniProtKB-KW"/>
</dbReference>
<dbReference type="CDD" id="cd01650">
    <property type="entry name" value="RT_nLTR_like"/>
    <property type="match status" value="1"/>
</dbReference>
<feature type="region of interest" description="Disordered" evidence="2">
    <location>
        <begin position="68"/>
        <end position="87"/>
    </location>
</feature>
<dbReference type="Pfam" id="PF13456">
    <property type="entry name" value="RVT_3"/>
    <property type="match status" value="1"/>
</dbReference>
<comment type="caution">
    <text evidence="5">The sequence shown here is derived from an EMBL/GenBank/DDBJ whole genome shotgun (WGS) entry which is preliminary data.</text>
</comment>
<keyword evidence="5" id="KW-0548">Nucleotidyltransferase</keyword>
<protein>
    <submittedName>
        <fullName evidence="5">Reverse transcriptase</fullName>
    </submittedName>
</protein>
<dbReference type="GO" id="GO:0004523">
    <property type="term" value="F:RNA-DNA hybrid ribonuclease activity"/>
    <property type="evidence" value="ECO:0007669"/>
    <property type="project" value="InterPro"/>
</dbReference>